<dbReference type="Proteomes" id="UP000525652">
    <property type="component" value="Unassembled WGS sequence"/>
</dbReference>
<organism evidence="3 4">
    <name type="scientific">Puniceicoccus vermicola</name>
    <dbReference type="NCBI Taxonomy" id="388746"/>
    <lineage>
        <taxon>Bacteria</taxon>
        <taxon>Pseudomonadati</taxon>
        <taxon>Verrucomicrobiota</taxon>
        <taxon>Opitutia</taxon>
        <taxon>Puniceicoccales</taxon>
        <taxon>Puniceicoccaceae</taxon>
        <taxon>Puniceicoccus</taxon>
    </lineage>
</organism>
<keyword evidence="1" id="KW-0472">Membrane</keyword>
<feature type="signal peptide" evidence="2">
    <location>
        <begin position="1"/>
        <end position="20"/>
    </location>
</feature>
<evidence type="ECO:0000313" key="4">
    <source>
        <dbReference type="Proteomes" id="UP000525652"/>
    </source>
</evidence>
<keyword evidence="2" id="KW-0732">Signal</keyword>
<feature type="transmembrane region" description="Helical" evidence="1">
    <location>
        <begin position="29"/>
        <end position="47"/>
    </location>
</feature>
<comment type="caution">
    <text evidence="3">The sequence shown here is derived from an EMBL/GenBank/DDBJ whole genome shotgun (WGS) entry which is preliminary data.</text>
</comment>
<evidence type="ECO:0000313" key="3">
    <source>
        <dbReference type="EMBL" id="MBC2603916.1"/>
    </source>
</evidence>
<gene>
    <name evidence="3" type="ORF">H5P30_19220</name>
</gene>
<dbReference type="EMBL" id="JACHVA010000135">
    <property type="protein sequence ID" value="MBC2603916.1"/>
    <property type="molecule type" value="Genomic_DNA"/>
</dbReference>
<feature type="chain" id="PRO_5031197056" evidence="2">
    <location>
        <begin position="21"/>
        <end position="67"/>
    </location>
</feature>
<reference evidence="3 4" key="1">
    <citation type="submission" date="2020-07" db="EMBL/GenBank/DDBJ databases">
        <authorList>
            <person name="Feng X."/>
        </authorList>
    </citation>
    <scope>NUCLEOTIDE SEQUENCE [LARGE SCALE GENOMIC DNA]</scope>
    <source>
        <strain evidence="3 4">JCM14086</strain>
    </source>
</reference>
<accession>A0A7X1B1J4</accession>
<name>A0A7X1B1J4_9BACT</name>
<keyword evidence="1" id="KW-1133">Transmembrane helix</keyword>
<evidence type="ECO:0000256" key="1">
    <source>
        <dbReference type="SAM" id="Phobius"/>
    </source>
</evidence>
<proteinExistence type="predicted"/>
<keyword evidence="1" id="KW-0812">Transmembrane</keyword>
<protein>
    <submittedName>
        <fullName evidence="3">Uncharacterized protein</fullName>
    </submittedName>
</protein>
<evidence type="ECO:0000256" key="2">
    <source>
        <dbReference type="SAM" id="SignalP"/>
    </source>
</evidence>
<dbReference type="AlphaFoldDB" id="A0A7X1B1J4"/>
<sequence length="67" mass="7458">MSRFLFFPVLAFFLPLIASAGETAAGTVIEISGVGTFVIVSSLFISWKQMPDIARSSIRKTLCFWRK</sequence>
<keyword evidence="4" id="KW-1185">Reference proteome</keyword>
<dbReference type="RefSeq" id="WP_185694534.1">
    <property type="nucleotide sequence ID" value="NZ_JACHVA010000135.1"/>
</dbReference>